<dbReference type="Proteomes" id="UP001231915">
    <property type="component" value="Unassembled WGS sequence"/>
</dbReference>
<feature type="compositionally biased region" description="Polar residues" evidence="1">
    <location>
        <begin position="30"/>
        <end position="46"/>
    </location>
</feature>
<dbReference type="EMBL" id="JASJUT010000010">
    <property type="protein sequence ID" value="MDK2597252.1"/>
    <property type="molecule type" value="Genomic_DNA"/>
</dbReference>
<feature type="region of interest" description="Disordered" evidence="1">
    <location>
        <begin position="24"/>
        <end position="46"/>
    </location>
</feature>
<gene>
    <name evidence="2" type="ORF">QNM18_19545</name>
</gene>
<keyword evidence="3" id="KW-1185">Reference proteome</keyword>
<dbReference type="RefSeq" id="WP_023397949.1">
    <property type="nucleotide sequence ID" value="NZ_JASJUT010000010.1"/>
</dbReference>
<organism evidence="2 3">
    <name type="scientific">Pseudoalteromonas obscura</name>
    <dbReference type="NCBI Taxonomy" id="3048491"/>
    <lineage>
        <taxon>Bacteria</taxon>
        <taxon>Pseudomonadati</taxon>
        <taxon>Pseudomonadota</taxon>
        <taxon>Gammaproteobacteria</taxon>
        <taxon>Alteromonadales</taxon>
        <taxon>Pseudoalteromonadaceae</taxon>
        <taxon>Pseudoalteromonas</taxon>
    </lineage>
</organism>
<protein>
    <submittedName>
        <fullName evidence="2">Uncharacterized protein</fullName>
    </submittedName>
</protein>
<evidence type="ECO:0000313" key="3">
    <source>
        <dbReference type="Proteomes" id="UP001231915"/>
    </source>
</evidence>
<reference evidence="2 3" key="1">
    <citation type="submission" date="2023-05" db="EMBL/GenBank/DDBJ databases">
        <title>Pseudoalteromonas ardens sp. nov., Pseudoalteromonas obscura sp. nov., and Pseudoalteromonas umbrosa sp. nov., isolated from the coral Montipora capitata.</title>
        <authorList>
            <person name="Thomas E.M."/>
            <person name="Smith E.M."/>
            <person name="Papke E."/>
            <person name="Shlafstein M.D."/>
            <person name="Oline D.K."/>
            <person name="Videau P."/>
            <person name="Saw J.H."/>
            <person name="Strangman W.K."/>
            <person name="Ushijima B."/>
        </authorList>
    </citation>
    <scope>NUCLEOTIDE SEQUENCE [LARGE SCALE GENOMIC DNA]</scope>
    <source>
        <strain evidence="2 3">P94</strain>
    </source>
</reference>
<evidence type="ECO:0000256" key="1">
    <source>
        <dbReference type="SAM" id="MobiDB-lite"/>
    </source>
</evidence>
<accession>A0ABT7EQE3</accession>
<comment type="caution">
    <text evidence="2">The sequence shown here is derived from an EMBL/GenBank/DDBJ whole genome shotgun (WGS) entry which is preliminary data.</text>
</comment>
<sequence length="46" mass="5090">MKVKLNKKPLKKLSKNKTALPVEATPQIAGGSTTYQPTDPFYQTVQ</sequence>
<name>A0ABT7EQE3_9GAMM</name>
<evidence type="ECO:0000313" key="2">
    <source>
        <dbReference type="EMBL" id="MDK2597252.1"/>
    </source>
</evidence>
<proteinExistence type="predicted"/>